<keyword evidence="2" id="KW-1185">Reference proteome</keyword>
<reference evidence="1" key="2">
    <citation type="submission" date="2025-05" db="UniProtKB">
        <authorList>
            <consortium name="Ensembl"/>
        </authorList>
    </citation>
    <scope>IDENTIFICATION</scope>
    <source>
        <strain evidence="1">broiler</strain>
    </source>
</reference>
<dbReference type="Ensembl" id="ENSGALT00010055266.1">
    <property type="protein sequence ID" value="ENSGALP00010033442.1"/>
    <property type="gene ID" value="ENSGALG00010022731.1"/>
</dbReference>
<accession>A0A1D5PWE4</accession>
<proteinExistence type="predicted"/>
<dbReference type="SUPFAM" id="SSF52058">
    <property type="entry name" value="L domain-like"/>
    <property type="match status" value="1"/>
</dbReference>
<protein>
    <submittedName>
        <fullName evidence="1">Leucine rich repeat containing 8 VRAC subunit B</fullName>
    </submittedName>
</protein>
<dbReference type="Bgee" id="ENSGALG00000006167">
    <property type="expression patterns" value="Expressed in spermatid and 14 other cell types or tissues"/>
</dbReference>
<name>A0A1D5PWE4_CHICK</name>
<evidence type="ECO:0000313" key="2">
    <source>
        <dbReference type="Proteomes" id="UP000000539"/>
    </source>
</evidence>
<dbReference type="Proteomes" id="UP000000539">
    <property type="component" value="Chromosome 8"/>
</dbReference>
<sequence length="88" mass="10150">MLPDRLFQCKKLQFLLLGNNSLMNLSPLVGQLLNLVHLELTGNYLESLPAELEECQFLKRNSLIVEERLLKTLPPRVRDRLQTSSDKC</sequence>
<dbReference type="VEuPathDB" id="HostDB:LOC107056693"/>
<dbReference type="AlphaFoldDB" id="A0A1D5PWE4"/>
<dbReference type="GeneTree" id="ENSGT00940000160703"/>
<evidence type="ECO:0000313" key="1">
    <source>
        <dbReference type="Ensembl" id="ENSGALP00010033442.1"/>
    </source>
</evidence>
<reference evidence="1" key="1">
    <citation type="submission" date="2020-11" db="EMBL/GenBank/DDBJ databases">
        <title>Gallus gallus (Chicken) genome, bGalGal1, GRCg7b, maternal haplotype autosomes + Z &amp; W.</title>
        <authorList>
            <person name="Warren W."/>
            <person name="Formenti G."/>
            <person name="Fedrigo O."/>
            <person name="Haase B."/>
            <person name="Mountcastle J."/>
            <person name="Balacco J."/>
            <person name="Tracey A."/>
            <person name="Schneider V."/>
            <person name="Okimoto R."/>
            <person name="Cheng H."/>
            <person name="Hawken R."/>
            <person name="Howe K."/>
            <person name="Jarvis E.D."/>
        </authorList>
    </citation>
    <scope>NUCLEOTIDE SEQUENCE [LARGE SCALE GENOMIC DNA]</scope>
    <source>
        <strain evidence="1">Broiler</strain>
    </source>
</reference>
<organism evidence="1 2">
    <name type="scientific">Gallus gallus</name>
    <name type="common">Chicken</name>
    <dbReference type="NCBI Taxonomy" id="9031"/>
    <lineage>
        <taxon>Eukaryota</taxon>
        <taxon>Metazoa</taxon>
        <taxon>Chordata</taxon>
        <taxon>Craniata</taxon>
        <taxon>Vertebrata</taxon>
        <taxon>Euteleostomi</taxon>
        <taxon>Archelosauria</taxon>
        <taxon>Archosauria</taxon>
        <taxon>Dinosauria</taxon>
        <taxon>Saurischia</taxon>
        <taxon>Theropoda</taxon>
        <taxon>Coelurosauria</taxon>
        <taxon>Aves</taxon>
        <taxon>Neognathae</taxon>
        <taxon>Galloanserae</taxon>
        <taxon>Galliformes</taxon>
        <taxon>Phasianidae</taxon>
        <taxon>Phasianinae</taxon>
        <taxon>Gallus</taxon>
    </lineage>
</organism>
<gene>
    <name evidence="1" type="primary">LOC107056693</name>
</gene>
<dbReference type="OrthoDB" id="1394818at2759"/>
<dbReference type="Gene3D" id="3.80.10.10">
    <property type="entry name" value="Ribonuclease Inhibitor"/>
    <property type="match status" value="1"/>
</dbReference>
<dbReference type="InterPro" id="IPR032675">
    <property type="entry name" value="LRR_dom_sf"/>
</dbReference>
<dbReference type="Ensembl" id="ENSGALT00010055268.1">
    <property type="protein sequence ID" value="ENSGALP00010033443.1"/>
    <property type="gene ID" value="ENSGALG00010022731.1"/>
</dbReference>